<dbReference type="InterPro" id="IPR029058">
    <property type="entry name" value="AB_hydrolase_fold"/>
</dbReference>
<dbReference type="Pfam" id="PF07859">
    <property type="entry name" value="Abhydrolase_3"/>
    <property type="match status" value="1"/>
</dbReference>
<dbReference type="PANTHER" id="PTHR48081:SF8">
    <property type="entry name" value="ALPHA_BETA HYDROLASE FOLD-3 DOMAIN-CONTAINING PROTEIN-RELATED"/>
    <property type="match status" value="1"/>
</dbReference>
<evidence type="ECO:0000313" key="3">
    <source>
        <dbReference type="EMBL" id="MDQ7905239.1"/>
    </source>
</evidence>
<dbReference type="RefSeq" id="WP_308712510.1">
    <property type="nucleotide sequence ID" value="NZ_JAVHUY010000009.1"/>
</dbReference>
<dbReference type="PANTHER" id="PTHR48081">
    <property type="entry name" value="AB HYDROLASE SUPERFAMILY PROTEIN C4A8.06C"/>
    <property type="match status" value="1"/>
</dbReference>
<reference evidence="3 4" key="1">
    <citation type="submission" date="2023-08" db="EMBL/GenBank/DDBJ databases">
        <title>Phytohabitans sansha sp. nov., isolated from marine sediment.</title>
        <authorList>
            <person name="Zhao Y."/>
            <person name="Yi K."/>
        </authorList>
    </citation>
    <scope>NUCLEOTIDE SEQUENCE [LARGE SCALE GENOMIC DNA]</scope>
    <source>
        <strain evidence="3 4">ZYX-F-186</strain>
    </source>
</reference>
<dbReference type="SUPFAM" id="SSF53474">
    <property type="entry name" value="alpha/beta-Hydrolases"/>
    <property type="match status" value="1"/>
</dbReference>
<feature type="domain" description="Alpha/beta hydrolase fold-3" evidence="2">
    <location>
        <begin position="116"/>
        <end position="320"/>
    </location>
</feature>
<dbReference type="EMBL" id="JAVHUY010000009">
    <property type="protein sequence ID" value="MDQ7905239.1"/>
    <property type="molecule type" value="Genomic_DNA"/>
</dbReference>
<evidence type="ECO:0000256" key="1">
    <source>
        <dbReference type="ARBA" id="ARBA00022801"/>
    </source>
</evidence>
<keyword evidence="1 3" id="KW-0378">Hydrolase</keyword>
<dbReference type="Gene3D" id="3.40.50.1820">
    <property type="entry name" value="alpha/beta hydrolase"/>
    <property type="match status" value="1"/>
</dbReference>
<name>A0ABU0ZDV9_9ACTN</name>
<evidence type="ECO:0000259" key="2">
    <source>
        <dbReference type="Pfam" id="PF07859"/>
    </source>
</evidence>
<keyword evidence="4" id="KW-1185">Reference proteome</keyword>
<accession>A0ABU0ZDV9</accession>
<dbReference type="InterPro" id="IPR013094">
    <property type="entry name" value="AB_hydrolase_3"/>
</dbReference>
<evidence type="ECO:0000313" key="4">
    <source>
        <dbReference type="Proteomes" id="UP001230908"/>
    </source>
</evidence>
<organism evidence="3 4">
    <name type="scientific">Phytohabitans maris</name>
    <dbReference type="NCBI Taxonomy" id="3071409"/>
    <lineage>
        <taxon>Bacteria</taxon>
        <taxon>Bacillati</taxon>
        <taxon>Actinomycetota</taxon>
        <taxon>Actinomycetes</taxon>
        <taxon>Micromonosporales</taxon>
        <taxon>Micromonosporaceae</taxon>
    </lineage>
</organism>
<proteinExistence type="predicted"/>
<dbReference type="InterPro" id="IPR050300">
    <property type="entry name" value="GDXG_lipolytic_enzyme"/>
</dbReference>
<dbReference type="GO" id="GO:0016787">
    <property type="term" value="F:hydrolase activity"/>
    <property type="evidence" value="ECO:0007669"/>
    <property type="project" value="UniProtKB-KW"/>
</dbReference>
<comment type="caution">
    <text evidence="3">The sequence shown here is derived from an EMBL/GenBank/DDBJ whole genome shotgun (WGS) entry which is preliminary data.</text>
</comment>
<dbReference type="Proteomes" id="UP001230908">
    <property type="component" value="Unassembled WGS sequence"/>
</dbReference>
<gene>
    <name evidence="3" type="ORF">RB614_11960</name>
</gene>
<protein>
    <submittedName>
        <fullName evidence="3">Alpha/beta hydrolase</fullName>
    </submittedName>
</protein>
<sequence>MELVTEPRLREIIEQITPYLDSSRAPAVRQPPADPVARDAWFAEVTADRAKQQARMAQMGGGSGSTRPTVEGVDVTEVRIPVAGTCGWSGCAECAAGSINAIVYRPAGVSDAPAYLHFHGGGFWVGGGLDVLRGSAAVHGTRARELGAVVIDVDYRMAPDHKFPLPVEDCYTALTWVAGNAERLGVDATRLAVGGGSAGGSLAAAVALMSRDRGGPALCAQVLNIPVTGSGCNTASMRLFAVGYVMTRQNALEMWEMYLASPADAYEPYASPMHASSLRGLPPALVILGDYDVLRDEGSAYARRLVDDGVTVTMRRLPQCHGAALPENGPETERLTDAFLRANLRRP</sequence>